<name>A0ABT9UVF6_9FIRM</name>
<keyword evidence="2" id="KW-0282">Flagellum</keyword>
<dbReference type="InterPro" id="IPR021486">
    <property type="entry name" value="DUF3139"/>
</dbReference>
<evidence type="ECO:0000313" key="3">
    <source>
        <dbReference type="Proteomes" id="UP001228504"/>
    </source>
</evidence>
<accession>A0ABT9UVF6</accession>
<protein>
    <submittedName>
        <fullName evidence="2">Flagellar basal body-associated protein FliL</fullName>
    </submittedName>
</protein>
<keyword evidence="3" id="KW-1185">Reference proteome</keyword>
<keyword evidence="2" id="KW-0969">Cilium</keyword>
<dbReference type="Proteomes" id="UP001228504">
    <property type="component" value="Unassembled WGS sequence"/>
</dbReference>
<keyword evidence="1" id="KW-0472">Membrane</keyword>
<evidence type="ECO:0000313" key="2">
    <source>
        <dbReference type="EMBL" id="MDQ0150301.1"/>
    </source>
</evidence>
<evidence type="ECO:0000256" key="1">
    <source>
        <dbReference type="SAM" id="Phobius"/>
    </source>
</evidence>
<gene>
    <name evidence="2" type="ORF">J2S18_002244</name>
</gene>
<comment type="caution">
    <text evidence="2">The sequence shown here is derived from an EMBL/GenBank/DDBJ whole genome shotgun (WGS) entry which is preliminary data.</text>
</comment>
<sequence>MNKFIKIMLIAILFFIIATLGTKLYFNGNQNEREKIIETTVWQLSEEGYNKNDIKSIKSYYNPLKGGKFPYSVFVVFYKDESKAQIYMWDDENKTKVVNSGEGAE</sequence>
<dbReference type="Pfam" id="PF11337">
    <property type="entry name" value="DUF3139"/>
    <property type="match status" value="1"/>
</dbReference>
<dbReference type="RefSeq" id="WP_307486904.1">
    <property type="nucleotide sequence ID" value="NZ_JAUSUF010000008.1"/>
</dbReference>
<dbReference type="EMBL" id="JAUSUF010000008">
    <property type="protein sequence ID" value="MDQ0150301.1"/>
    <property type="molecule type" value="Genomic_DNA"/>
</dbReference>
<feature type="transmembrane region" description="Helical" evidence="1">
    <location>
        <begin position="7"/>
        <end position="26"/>
    </location>
</feature>
<keyword evidence="2" id="KW-0966">Cell projection</keyword>
<keyword evidence="1" id="KW-1133">Transmembrane helix</keyword>
<reference evidence="2 3" key="1">
    <citation type="submission" date="2023-07" db="EMBL/GenBank/DDBJ databases">
        <title>Genomic Encyclopedia of Type Strains, Phase IV (KMG-IV): sequencing the most valuable type-strain genomes for metagenomic binning, comparative biology and taxonomic classification.</title>
        <authorList>
            <person name="Goeker M."/>
        </authorList>
    </citation>
    <scope>NUCLEOTIDE SEQUENCE [LARGE SCALE GENOMIC DNA]</scope>
    <source>
        <strain evidence="2 3">DSM 20694</strain>
    </source>
</reference>
<organism evidence="2 3">
    <name type="scientific">Eubacterium multiforme</name>
    <dbReference type="NCBI Taxonomy" id="83339"/>
    <lineage>
        <taxon>Bacteria</taxon>
        <taxon>Bacillati</taxon>
        <taxon>Bacillota</taxon>
        <taxon>Clostridia</taxon>
        <taxon>Eubacteriales</taxon>
        <taxon>Eubacteriaceae</taxon>
        <taxon>Eubacterium</taxon>
    </lineage>
</organism>
<keyword evidence="1" id="KW-0812">Transmembrane</keyword>
<proteinExistence type="predicted"/>